<protein>
    <submittedName>
        <fullName evidence="1">Uncharacterized protein</fullName>
    </submittedName>
</protein>
<reference evidence="1 2" key="1">
    <citation type="submission" date="2020-07" db="EMBL/GenBank/DDBJ databases">
        <title>Genomes of two Microcystis aeruginosa (Cyanobacteria) strains from Florida (USA) with disparate toxicogenic potential.</title>
        <authorList>
            <person name="Lefler F.W."/>
            <person name="Barbosa M."/>
            <person name="Berthold D.E."/>
            <person name="Laughinghouse H.D. IV."/>
        </authorList>
    </citation>
    <scope>NUCLEOTIDE SEQUENCE [LARGE SCALE GENOMIC DNA]</scope>
    <source>
        <strain evidence="1 2">BLCCF158</strain>
    </source>
</reference>
<proteinExistence type="predicted"/>
<gene>
    <name evidence="1" type="ORF">H0901_18820</name>
</gene>
<organism evidence="1 2">
    <name type="scientific">Microcystis aeruginosa BLCC-F158</name>
    <dbReference type="NCBI Taxonomy" id="2755316"/>
    <lineage>
        <taxon>Bacteria</taxon>
        <taxon>Bacillati</taxon>
        <taxon>Cyanobacteriota</taxon>
        <taxon>Cyanophyceae</taxon>
        <taxon>Oscillatoriophycideae</taxon>
        <taxon>Chroococcales</taxon>
        <taxon>Microcystaceae</taxon>
        <taxon>Microcystis</taxon>
    </lineage>
</organism>
<dbReference type="Proteomes" id="UP000525432">
    <property type="component" value="Unassembled WGS sequence"/>
</dbReference>
<evidence type="ECO:0000313" key="1">
    <source>
        <dbReference type="EMBL" id="MBC1197245.1"/>
    </source>
</evidence>
<dbReference type="AlphaFoldDB" id="A0A841V527"/>
<comment type="caution">
    <text evidence="1">The sequence shown here is derived from an EMBL/GenBank/DDBJ whole genome shotgun (WGS) entry which is preliminary data.</text>
</comment>
<evidence type="ECO:0000313" key="2">
    <source>
        <dbReference type="Proteomes" id="UP000525432"/>
    </source>
</evidence>
<dbReference type="EMBL" id="JACEGC010000121">
    <property type="protein sequence ID" value="MBC1197245.1"/>
    <property type="molecule type" value="Genomic_DNA"/>
</dbReference>
<name>A0A841V527_MICAE</name>
<accession>A0A841V527</accession>
<sequence length="554" mass="65110">MTTWIITTGNSDIQLNTDANWTRGQKFFTTAREKEPLCHCRQKKGKDLIELKREEHTNFFTVAARVLGLVYQGDKDCYSDLVFPLLDVLIQAFQDQEFPDRVYIILTDQEKLFKTSDIKNSSCPFWQDTCTLEPLFEWYFQTKLKLKPDFITLQPSDKDRGLDHWDQVLTLVTEELTKIQQDDVFYISHQASTPAISSAVQFVSIGYFSNVNFLIVNRYYEENKIITRHEIIPSSSYWKQLQIQKAKKLITDGFPGSALALLKEVEYNNSEKIEELESYIDLFNIKTIDTGDEFEPKQAIKRVRKTLDLIEYFLKQENYLQGITLLNAAQETFLKAAIIHHINQINDQVNNVRVSQLVKWDKTGLYCVSFNEINKLIGFSKSNIKAACQYLKMPKSLKDFYSKYLQNTELSKLEPKEIWKADKGCEFNLQNLLNWLYQLTSTTEKDYWKLLTWSCTSLREHEFDRRNQLMHNLRGVKKEEVILYLTDPEELRKYLEDKVSYCNSQRINLDQSVDEVYRNEIKGKFISALETLCEWTENDYIPLEHHLEKLANSL</sequence>
<dbReference type="RefSeq" id="WP_185240817.1">
    <property type="nucleotide sequence ID" value="NZ_JACEGC010000121.1"/>
</dbReference>